<reference evidence="6" key="1">
    <citation type="submission" date="2018-05" db="EMBL/GenBank/DDBJ databases">
        <authorList>
            <person name="Lanie J.A."/>
            <person name="Ng W.-L."/>
            <person name="Kazmierczak K.M."/>
            <person name="Andrzejewski T.M."/>
            <person name="Davidsen T.M."/>
            <person name="Wayne K.J."/>
            <person name="Tettelin H."/>
            <person name="Glass J.I."/>
            <person name="Rusch D."/>
            <person name="Podicherti R."/>
            <person name="Tsui H.-C.T."/>
            <person name="Winkler M.E."/>
        </authorList>
    </citation>
    <scope>NUCLEOTIDE SEQUENCE</scope>
</reference>
<dbReference type="InterPro" id="IPR006204">
    <property type="entry name" value="GHMP_kinase_N_dom"/>
</dbReference>
<evidence type="ECO:0000256" key="4">
    <source>
        <dbReference type="ARBA" id="ARBA00022840"/>
    </source>
</evidence>
<evidence type="ECO:0000313" key="6">
    <source>
        <dbReference type="EMBL" id="SVD09508.1"/>
    </source>
</evidence>
<dbReference type="EMBL" id="UINC01129249">
    <property type="protein sequence ID" value="SVD09508.1"/>
    <property type="molecule type" value="Genomic_DNA"/>
</dbReference>
<keyword evidence="4" id="KW-0067">ATP-binding</keyword>
<protein>
    <recommendedName>
        <fullName evidence="5">GHMP kinase N-terminal domain-containing protein</fullName>
    </recommendedName>
</protein>
<dbReference type="SUPFAM" id="SSF54211">
    <property type="entry name" value="Ribosomal protein S5 domain 2-like"/>
    <property type="match status" value="1"/>
</dbReference>
<dbReference type="PANTHER" id="PTHR10457">
    <property type="entry name" value="MEVALONATE KINASE/GALACTOKINASE"/>
    <property type="match status" value="1"/>
</dbReference>
<keyword evidence="1" id="KW-0808">Transferase</keyword>
<keyword evidence="3" id="KW-0418">Kinase</keyword>
<accession>A0A382SJZ6</accession>
<proteinExistence type="predicted"/>
<dbReference type="GO" id="GO:0005524">
    <property type="term" value="F:ATP binding"/>
    <property type="evidence" value="ECO:0007669"/>
    <property type="project" value="UniProtKB-KW"/>
</dbReference>
<sequence>MIITRTPFRVTLGGGGTDLPSFYSKYGGFIFSFALDKYMFIYVNRPIVDDMIRIKYSQSETVASLNEVKHDIARVCMEKTGFTKGLEITSMADIPAGSGLGSSSTYTVGLLNALHTMKRDYIPLYELAEEACYIEMEKLKKPMGKQDQYLAAYGGFTVLKIARDGSVVVEKANVSYNTIEN</sequence>
<evidence type="ECO:0000259" key="5">
    <source>
        <dbReference type="Pfam" id="PF00288"/>
    </source>
</evidence>
<name>A0A382SJZ6_9ZZZZ</name>
<dbReference type="GO" id="GO:0004335">
    <property type="term" value="F:galactokinase activity"/>
    <property type="evidence" value="ECO:0007669"/>
    <property type="project" value="TreeGrafter"/>
</dbReference>
<dbReference type="InterPro" id="IPR020568">
    <property type="entry name" value="Ribosomal_Su5_D2-typ_SF"/>
</dbReference>
<dbReference type="Gene3D" id="3.30.230.120">
    <property type="match status" value="1"/>
</dbReference>
<dbReference type="PRINTS" id="PR00960">
    <property type="entry name" value="LMBPPROTEIN"/>
</dbReference>
<evidence type="ECO:0000256" key="1">
    <source>
        <dbReference type="ARBA" id="ARBA00022679"/>
    </source>
</evidence>
<feature type="domain" description="GHMP kinase N-terminal" evidence="5">
    <location>
        <begin position="72"/>
        <end position="155"/>
    </location>
</feature>
<organism evidence="6">
    <name type="scientific">marine metagenome</name>
    <dbReference type="NCBI Taxonomy" id="408172"/>
    <lineage>
        <taxon>unclassified sequences</taxon>
        <taxon>metagenomes</taxon>
        <taxon>ecological metagenomes</taxon>
    </lineage>
</organism>
<dbReference type="GO" id="GO:0006012">
    <property type="term" value="P:galactose metabolic process"/>
    <property type="evidence" value="ECO:0007669"/>
    <property type="project" value="TreeGrafter"/>
</dbReference>
<dbReference type="InterPro" id="IPR006203">
    <property type="entry name" value="GHMP_knse_ATP-bd_CS"/>
</dbReference>
<dbReference type="AlphaFoldDB" id="A0A382SJZ6"/>
<dbReference type="PROSITE" id="PS00627">
    <property type="entry name" value="GHMP_KINASES_ATP"/>
    <property type="match status" value="1"/>
</dbReference>
<keyword evidence="2" id="KW-0547">Nucleotide-binding</keyword>
<dbReference type="Pfam" id="PF00288">
    <property type="entry name" value="GHMP_kinases_N"/>
    <property type="match status" value="1"/>
</dbReference>
<evidence type="ECO:0000256" key="3">
    <source>
        <dbReference type="ARBA" id="ARBA00022777"/>
    </source>
</evidence>
<dbReference type="GO" id="GO:0005829">
    <property type="term" value="C:cytosol"/>
    <property type="evidence" value="ECO:0007669"/>
    <property type="project" value="TreeGrafter"/>
</dbReference>
<dbReference type="InterPro" id="IPR001174">
    <property type="entry name" value="HddA/FKP"/>
</dbReference>
<feature type="non-terminal residue" evidence="6">
    <location>
        <position position="181"/>
    </location>
</feature>
<evidence type="ECO:0000256" key="2">
    <source>
        <dbReference type="ARBA" id="ARBA00022741"/>
    </source>
</evidence>
<gene>
    <name evidence="6" type="ORF">METZ01_LOCUS362362</name>
</gene>
<dbReference type="PANTHER" id="PTHR10457:SF29">
    <property type="entry name" value="LMBP PROTEIN"/>
    <property type="match status" value="1"/>
</dbReference>